<organism evidence="1 2">
    <name type="scientific">Choristoneura fumiferana</name>
    <name type="common">Spruce budworm moth</name>
    <name type="synonym">Archips fumiferana</name>
    <dbReference type="NCBI Taxonomy" id="7141"/>
    <lineage>
        <taxon>Eukaryota</taxon>
        <taxon>Metazoa</taxon>
        <taxon>Ecdysozoa</taxon>
        <taxon>Arthropoda</taxon>
        <taxon>Hexapoda</taxon>
        <taxon>Insecta</taxon>
        <taxon>Pterygota</taxon>
        <taxon>Neoptera</taxon>
        <taxon>Endopterygota</taxon>
        <taxon>Lepidoptera</taxon>
        <taxon>Glossata</taxon>
        <taxon>Ditrysia</taxon>
        <taxon>Tortricoidea</taxon>
        <taxon>Tortricidae</taxon>
        <taxon>Tortricinae</taxon>
        <taxon>Choristoneura</taxon>
    </lineage>
</organism>
<proteinExistence type="predicted"/>
<dbReference type="Proteomes" id="UP001064048">
    <property type="component" value="Chromosome 18"/>
</dbReference>
<dbReference type="EMBL" id="CM046118">
    <property type="protein sequence ID" value="KAI8438653.1"/>
    <property type="molecule type" value="Genomic_DNA"/>
</dbReference>
<keyword evidence="2" id="KW-1185">Reference proteome</keyword>
<gene>
    <name evidence="1" type="ORF">MSG28_011079</name>
</gene>
<reference evidence="1 2" key="1">
    <citation type="journal article" date="2022" name="Genome Biol. Evol.">
        <title>The Spruce Budworm Genome: Reconstructing the Evolutionary History of Antifreeze Proteins.</title>
        <authorList>
            <person name="Beliveau C."/>
            <person name="Gagne P."/>
            <person name="Picq S."/>
            <person name="Vernygora O."/>
            <person name="Keeling C.I."/>
            <person name="Pinkney K."/>
            <person name="Doucet D."/>
            <person name="Wen F."/>
            <person name="Johnston J.S."/>
            <person name="Maaroufi H."/>
            <person name="Boyle B."/>
            <person name="Laroche J."/>
            <person name="Dewar K."/>
            <person name="Juretic N."/>
            <person name="Blackburn G."/>
            <person name="Nisole A."/>
            <person name="Brunet B."/>
            <person name="Brandao M."/>
            <person name="Lumley L."/>
            <person name="Duan J."/>
            <person name="Quan G."/>
            <person name="Lucarotti C.J."/>
            <person name="Roe A.D."/>
            <person name="Sperling F.A.H."/>
            <person name="Levesque R.C."/>
            <person name="Cusson M."/>
        </authorList>
    </citation>
    <scope>NUCLEOTIDE SEQUENCE [LARGE SCALE GENOMIC DNA]</scope>
    <source>
        <strain evidence="1">Glfc:IPQL:Cfum</strain>
    </source>
</reference>
<protein>
    <submittedName>
        <fullName evidence="1">Uncharacterized protein</fullName>
    </submittedName>
</protein>
<evidence type="ECO:0000313" key="1">
    <source>
        <dbReference type="EMBL" id="KAI8438653.1"/>
    </source>
</evidence>
<name>A0ACC0KQT0_CHOFU</name>
<sequence length="1854" mass="204728">MPLTQEKRLDNNFTNNNDHSYLHKKFKKMASTITVFPVNTSKVGEVRHKDINVEETARNCYISNGSIQAAHPEIEKIKGSQNDLNSAVKYVQTNVSDENTRISDVNNSDQVSGKTSFNDEFSNKTENLENDFRDVQSGTAGGRYICPYCKLSCAKPSVLQKHIRAHTNERPYPCVPCGFAFKTKSNLYKHRRSRTHALRLQGADVPATINDEDMSGGSESDTSLPPTSMSEPGLDASIIHLDNSRTYEFSSPELTNDRITPPVGADVLQSDMSKSKMIYKPKFRAAFYQEAEEKDKLKKTISPNAEFLTEHISKIISNNEAIVDVIETPLQKKYGKIKQIAESKQFLNEHDIKTEPSPLNLTKNSHDSDSGFRKRSHSESFSQSDHQKHPLNPEGSIIKDLLLKTKFNGLTSVSGELVDGSPLLYICPLCQIVYKSAENLEIHRLYYCKGIFSNNNSTINAVQKEMRVGRPENVYVRSNSINVRLPETSNSSGKSQFFNKSPPLKIKPDNLVIVKPESNDVIAPLPSPGPLLGNTRLVDTRMSSDYNRKTDSLKAKPVMASPKRRIDSSSDLYSPRLSDNVSPRSADMYSQPKIRCIEANAVTLRSMEELPQLGRHNSTSLQMFGGEVKIVHHSGSTTTLRIEPSKNQLSPILIQPNLSPSKVGNDIEASSVVVRSGLHSGGTIVHNPPTPKEMIGTPKPQTPRISISSVSDMSNNLPKIHDITHFQFPPLTIFNPLTLPPLSPSTSPNGASTILHGGKLIPHVPGIPGPNTPGTNVATLSKNTDYFSPVAASLYTSTDNVYGNVITVNGQTPKGASTTKYEMNKNESMRTIRSPNCRTTNLDTDKHFQKQVNSDAPHYGATVPTINIKNVDEPNITSKTNGKSITTKQEGSIKRNSEGVPRTAVLKENSNVLSVKPKYFDKINVPRSGEPKPHIEIRNFNFENLITKAEIYNNQIPSSAEVQKNTNAQEMPPSSTHNERSEPAYFQKNVTAKSMGDDRKPKFLRPSTLPLKPGTFTPKRHHGITPNANTMPLVSPETPRPAKAYGQLYLNGNAYTYLGLKCSTKVFYCTINRPQPTYVPNQHFLSMYSNWQLLSELTPDPLGLSASSAMSLYDSRHRPQNVASSVIKQDLILTHSSQWNRVTKDSKQSILKMDSKISEDNKLHVTENAITPKKELAGGFESNEEYTYVRGRGRGRYVCSECGIRCKKPSMLKKHIRTHTDVRPYTCVHCAFSFKTKGNLTKHMKSKAHFKKCCELGINPNEGHDAEGSEATLGSGETDDDSDSDGDEGNEGETESSDTEICKSRLPEHEAAHCLLSLGGSRPATAATPGLITSARPSTYPYTPTGLETTTSELSPDKFNLSRSTSVDSRTDVDNEPMDLSKNDVKVPNVIPDIPTARESSVLASLASNTAKLPHNQTHWSNGEPMLHTYLTERALQDSKIKQSQLSSSLNKLKKVELEKNVLPAGENVQSIEYSNDISMPISSSQITASVAKMTIASESENVTPAPVSVLKDENLTVVTDPLPSNNLVIEVKRTRTPSSTNAENAKHVVSEYLKHARINMIKTYDENTHNKIEKASELTSPEDRDELNIADADTLKMSSIDHDPVARKVVIGAGGVAFKVTKGKEFEGSSSYSPGRLMEDGRRVCDFCNKTFTKPSQLRLHLNIHYMERPFRCSACAVSFRTRGHLQKHERSGSHHNKVSMTSTFGAATSLNPRPFRCSDCNIAFRIHGHLAKHLRSKMHVMRLECLFKLPFGTFTEIERAGVSLTDIDTTDCASSLASLQTLARKLHEKDPSKLEYREPGAAGAGPTPRDDSDDEDGALAAAADHASATATVTNSDRDIDVKTIESSDDQDR</sequence>
<accession>A0ACC0KQT0</accession>
<evidence type="ECO:0000313" key="2">
    <source>
        <dbReference type="Proteomes" id="UP001064048"/>
    </source>
</evidence>
<comment type="caution">
    <text evidence="1">The sequence shown here is derived from an EMBL/GenBank/DDBJ whole genome shotgun (WGS) entry which is preliminary data.</text>
</comment>